<evidence type="ECO:0000256" key="4">
    <source>
        <dbReference type="ARBA" id="ARBA00023136"/>
    </source>
</evidence>
<evidence type="ECO:0000256" key="3">
    <source>
        <dbReference type="ARBA" id="ARBA00022989"/>
    </source>
</evidence>
<proteinExistence type="predicted"/>
<name>A0A7C9NSY6_9PROT</name>
<keyword evidence="4" id="KW-0472">Membrane</keyword>
<feature type="domain" description="Translocation and assembly module TamB C-terminal" evidence="5">
    <location>
        <begin position="906"/>
        <end position="979"/>
    </location>
</feature>
<evidence type="ECO:0000256" key="1">
    <source>
        <dbReference type="ARBA" id="ARBA00004167"/>
    </source>
</evidence>
<dbReference type="EMBL" id="JAAFGW010000093">
    <property type="protein sequence ID" value="NDP48221.1"/>
    <property type="molecule type" value="Genomic_DNA"/>
</dbReference>
<protein>
    <recommendedName>
        <fullName evidence="5">Translocation and assembly module TamB C-terminal domain-containing protein</fullName>
    </recommendedName>
</protein>
<organism evidence="6 7">
    <name type="scientific">Sulfuriferula multivorans</name>
    <dbReference type="NCBI Taxonomy" id="1559896"/>
    <lineage>
        <taxon>Bacteria</taxon>
        <taxon>Pseudomonadati</taxon>
        <taxon>Pseudomonadota</taxon>
        <taxon>Betaproteobacteria</taxon>
        <taxon>Nitrosomonadales</taxon>
        <taxon>Sulfuricellaceae</taxon>
        <taxon>Sulfuriferula</taxon>
    </lineage>
</organism>
<dbReference type="PANTHER" id="PTHR36985">
    <property type="entry name" value="TRANSLOCATION AND ASSEMBLY MODULE SUBUNIT TAMB"/>
    <property type="match status" value="1"/>
</dbReference>
<feature type="non-terminal residue" evidence="6">
    <location>
        <position position="982"/>
    </location>
</feature>
<evidence type="ECO:0000313" key="6">
    <source>
        <dbReference type="EMBL" id="NDP48221.1"/>
    </source>
</evidence>
<comment type="subcellular location">
    <subcellularLocation>
        <location evidence="1">Membrane</location>
        <topology evidence="1">Single-pass membrane protein</topology>
    </subcellularLocation>
</comment>
<dbReference type="GO" id="GO:0009306">
    <property type="term" value="P:protein secretion"/>
    <property type="evidence" value="ECO:0007669"/>
    <property type="project" value="InterPro"/>
</dbReference>
<keyword evidence="2" id="KW-0812">Transmembrane</keyword>
<gene>
    <name evidence="6" type="ORF">GZ085_07490</name>
</gene>
<keyword evidence="3" id="KW-1133">Transmembrane helix</keyword>
<evidence type="ECO:0000256" key="2">
    <source>
        <dbReference type="ARBA" id="ARBA00022692"/>
    </source>
</evidence>
<evidence type="ECO:0000313" key="7">
    <source>
        <dbReference type="Proteomes" id="UP000483432"/>
    </source>
</evidence>
<dbReference type="GO" id="GO:0097347">
    <property type="term" value="C:TAM protein secretion complex"/>
    <property type="evidence" value="ECO:0007669"/>
    <property type="project" value="TreeGrafter"/>
</dbReference>
<dbReference type="PANTHER" id="PTHR36985:SF1">
    <property type="entry name" value="TRANSLOCATION AND ASSEMBLY MODULE SUBUNIT TAMB"/>
    <property type="match status" value="1"/>
</dbReference>
<dbReference type="GO" id="GO:0005886">
    <property type="term" value="C:plasma membrane"/>
    <property type="evidence" value="ECO:0007669"/>
    <property type="project" value="InterPro"/>
</dbReference>
<dbReference type="InterPro" id="IPR007452">
    <property type="entry name" value="TamB_C"/>
</dbReference>
<evidence type="ECO:0000259" key="5">
    <source>
        <dbReference type="Pfam" id="PF04357"/>
    </source>
</evidence>
<dbReference type="Proteomes" id="UP000483432">
    <property type="component" value="Unassembled WGS sequence"/>
</dbReference>
<comment type="caution">
    <text evidence="6">The sequence shown here is derived from an EMBL/GenBank/DDBJ whole genome shotgun (WGS) entry which is preliminary data.</text>
</comment>
<sequence length="982" mass="105000">MAWGGASITLALVILIAAVLWLTTTATGFLWLAKQATPLSNGRLVLEGVEGHLGASVHIRKLIYTSDLQRITLQQVRLDWKPRSLWRRLVEIELLAAQHVQVDIIKKDLTPLTYPTSLRLPLEIQVVAWDVGQLDLVDNGQTRSFKSLHGEVDGQGDRFALTAAANTPWAEVAGQFGINKDAPFKVQGSFTAHRTLPVPVEAQLELSGELAALDFKLDALAEDMSMMAAGKLAFFAPVRLPRLVVSGQGIDPRKFSADAPHADLAFSGIFEGQSGERLLGTFSLANKQSGRLDQDRLPLANLTGAVVGDSENADFSALEIDLGDAGRFSGDGQWRDGQLAVNLNSARLNLAGIHRDLYPTRIQAALRLAGDAQRQTLTADVAETWGQGSFTLSLADAVLHLQDAAFSGQAGRLTAKGSMKLDASRGFEATFDATQINPARFGKYPRAKLNARGEVSGALLPALRLQTQFTLPPGELEGRPVKGKGKLHYANGHLTDTDIDLDLAGNRALVKGAFGRKGDRMGWDINAPALARLNLGLAGRLTSTGSISGEPGQPQIDVQLNASGLRLPGGIAADSVDLKLQLQAALTGVFNGQLDARGIRVAEQRITTARASIQGRRDAHTLSLDARLADWHGVVSLAGGLDKNQVWRGQLNQATVQGAWPMQLSAPAGLVLSRDQQQVSNLSFTLAGGKVNNVQFNRQGAQMSTRGAISNLPLAPLLGLLETPPPLSTDLRMNGDWDLRLGDTLEGEAHLVRQAGDVKLKDPAVSLGLTTLGLDLKAVASRVTARLDVTTREAGKLRAEASAKLVREGVVLTLPRSAPLTWTAALDVPDLRLLKPFIPIGIRLDARLTAQLAGSGSLAAPRIDGQIDASKIRFTMPEEGVSITDGTLKLILADDRVKVQQGELKGSGGRIVVSGEAQLKNPQAGLTLTFEKFTATSRSDRQVTVSGVTRLNLDLKRLELTGELTADRARLEMPEASKPVLS</sequence>
<reference evidence="6 7" key="1">
    <citation type="submission" date="2019-09" db="EMBL/GenBank/DDBJ databases">
        <title>H2 Metabolism Revealed by Metagenomic Analysis in Subglacial Sediment of East Antarctica.</title>
        <authorList>
            <person name="Yang Z."/>
            <person name="Zhang Y."/>
            <person name="Lv Y."/>
            <person name="Yan W."/>
            <person name="Xiao X."/>
            <person name="Sun B."/>
            <person name="Ma H."/>
        </authorList>
    </citation>
    <scope>NUCLEOTIDE SEQUENCE [LARGE SCALE GENOMIC DNA]</scope>
    <source>
        <strain evidence="6">Bin2_2</strain>
    </source>
</reference>
<dbReference type="AlphaFoldDB" id="A0A7C9NSY6"/>
<accession>A0A7C9NSY6</accession>
<dbReference type="Pfam" id="PF04357">
    <property type="entry name" value="TamB"/>
    <property type="match status" value="1"/>
</dbReference>